<dbReference type="Proteomes" id="UP000085678">
    <property type="component" value="Unplaced"/>
</dbReference>
<name>A0A1S3K4A6_LINAN</name>
<reference evidence="9" key="1">
    <citation type="submission" date="2025-08" db="UniProtKB">
        <authorList>
            <consortium name="RefSeq"/>
        </authorList>
    </citation>
    <scope>IDENTIFICATION</scope>
    <source>
        <tissue evidence="9">Gonads</tissue>
    </source>
</reference>
<keyword evidence="4 5" id="KW-0472">Membrane</keyword>
<dbReference type="InterPro" id="IPR006201">
    <property type="entry name" value="Neur_channel"/>
</dbReference>
<evidence type="ECO:0000259" key="7">
    <source>
        <dbReference type="Pfam" id="PF02932"/>
    </source>
</evidence>
<keyword evidence="5" id="KW-0406">Ion transport</keyword>
<dbReference type="Gene3D" id="2.70.170.10">
    <property type="entry name" value="Neurotransmitter-gated ion-channel ligand-binding domain"/>
    <property type="match status" value="1"/>
</dbReference>
<dbReference type="InterPro" id="IPR036734">
    <property type="entry name" value="Neur_chan_lig-bd_sf"/>
</dbReference>
<dbReference type="FunFam" id="1.20.58.390:FF:000043">
    <property type="entry name" value="AcetylCholine Receptor"/>
    <property type="match status" value="1"/>
</dbReference>
<dbReference type="InParanoid" id="A0A1S3K4A6"/>
<dbReference type="Gene3D" id="1.20.58.390">
    <property type="entry name" value="Neurotransmitter-gated ion-channel transmembrane domain"/>
    <property type="match status" value="1"/>
</dbReference>
<feature type="chain" id="PRO_5022253182" evidence="5">
    <location>
        <begin position="27"/>
        <end position="504"/>
    </location>
</feature>
<dbReference type="CDD" id="cd19051">
    <property type="entry name" value="LGIC_TM_cation"/>
    <property type="match status" value="1"/>
</dbReference>
<sequence length="504" mass="57424">MAMETPKRALFFLLTVCACQIVSTSGRSVEYKNLFDLKKSLLSTYDTNLRPVLDPRDAVNVSVDISINQVIELNAAEQILFVSIWLRQSWRDELLTWNASEYSNQTMFDVAISSIWRPDLTIYNDVREEEREITSYPAYVLSDGIVHWNTPIILKSSCIMDIYHFPYDKQRCPIKFGSWHYHGFQLNVINKTAFGDTSSFVRNGQWELGIVPAIRTVEYYACCEEPYPDVTFHLVLCRKPLYYVFNLILPCIVILIMTGISFYLPVESGEKVSFGVTAVLALMVFLQLVSDLTPTQSEVVPVLSMYLGCVLLLICVSTLSSIMVTSVHYRGEHGQALPFWMEKLFLNCLGRVVCFKGAADDAIGDDVNIDSDPYKWLTKKLSDPNLRRQSRGSQNGDALNISSEYNNPAFQADVRRNLKSRNNNEGNNEEMVLVLQNIHRTLQGKDAQGRATKTDERSKLQWRFTATIIDRFVLYIYVFVTIALTAWFFSMPPACNPAVIENSQ</sequence>
<keyword evidence="8" id="KW-1185">Reference proteome</keyword>
<keyword evidence="3 5" id="KW-1133">Transmembrane helix</keyword>
<dbReference type="PROSITE" id="PS00236">
    <property type="entry name" value="NEUROTR_ION_CHANNEL"/>
    <property type="match status" value="1"/>
</dbReference>
<dbReference type="NCBIfam" id="TIGR00860">
    <property type="entry name" value="LIC"/>
    <property type="match status" value="1"/>
</dbReference>
<evidence type="ECO:0000256" key="4">
    <source>
        <dbReference type="ARBA" id="ARBA00023136"/>
    </source>
</evidence>
<comment type="subcellular location">
    <subcellularLocation>
        <location evidence="1">Membrane</location>
        <topology evidence="1">Multi-pass membrane protein</topology>
    </subcellularLocation>
</comment>
<evidence type="ECO:0000256" key="1">
    <source>
        <dbReference type="ARBA" id="ARBA00004141"/>
    </source>
</evidence>
<dbReference type="KEGG" id="lak:106178637"/>
<dbReference type="SUPFAM" id="SSF90112">
    <property type="entry name" value="Neurotransmitter-gated ion-channel transmembrane pore"/>
    <property type="match status" value="1"/>
</dbReference>
<feature type="signal peptide" evidence="5">
    <location>
        <begin position="1"/>
        <end position="26"/>
    </location>
</feature>
<evidence type="ECO:0000313" key="8">
    <source>
        <dbReference type="Proteomes" id="UP000085678"/>
    </source>
</evidence>
<keyword evidence="5" id="KW-0407">Ion channel</keyword>
<dbReference type="RefSeq" id="XP_013417357.1">
    <property type="nucleotide sequence ID" value="XM_013561903.2"/>
</dbReference>
<keyword evidence="5" id="KW-0732">Signal</keyword>
<dbReference type="SUPFAM" id="SSF63712">
    <property type="entry name" value="Nicotinic receptor ligand binding domain-like"/>
    <property type="match status" value="1"/>
</dbReference>
<dbReference type="PANTHER" id="PTHR18945">
    <property type="entry name" value="NEUROTRANSMITTER GATED ION CHANNEL"/>
    <property type="match status" value="1"/>
</dbReference>
<organism evidence="8 9">
    <name type="scientific">Lingula anatina</name>
    <name type="common">Brachiopod</name>
    <name type="synonym">Lingula unguis</name>
    <dbReference type="NCBI Taxonomy" id="7574"/>
    <lineage>
        <taxon>Eukaryota</taxon>
        <taxon>Metazoa</taxon>
        <taxon>Spiralia</taxon>
        <taxon>Lophotrochozoa</taxon>
        <taxon>Brachiopoda</taxon>
        <taxon>Linguliformea</taxon>
        <taxon>Lingulata</taxon>
        <taxon>Lingulida</taxon>
        <taxon>Linguloidea</taxon>
        <taxon>Lingulidae</taxon>
        <taxon>Lingula</taxon>
    </lineage>
</organism>
<dbReference type="InterPro" id="IPR018000">
    <property type="entry name" value="Neurotransmitter_ion_chnl_CS"/>
</dbReference>
<keyword evidence="2 5" id="KW-0812">Transmembrane</keyword>
<feature type="transmembrane region" description="Helical" evidence="5">
    <location>
        <begin position="472"/>
        <end position="489"/>
    </location>
</feature>
<dbReference type="InterPro" id="IPR006029">
    <property type="entry name" value="Neurotrans-gated_channel_TM"/>
</dbReference>
<accession>A0A1S3K4A6</accession>
<dbReference type="InterPro" id="IPR038050">
    <property type="entry name" value="Neuro_actylchol_rec"/>
</dbReference>
<feature type="transmembrane region" description="Helical" evidence="5">
    <location>
        <begin position="241"/>
        <end position="265"/>
    </location>
</feature>
<evidence type="ECO:0000256" key="5">
    <source>
        <dbReference type="RuleBase" id="RU000687"/>
    </source>
</evidence>
<dbReference type="Pfam" id="PF02931">
    <property type="entry name" value="Neur_chan_LBD"/>
    <property type="match status" value="1"/>
</dbReference>
<feature type="transmembrane region" description="Helical" evidence="5">
    <location>
        <begin position="272"/>
        <end position="290"/>
    </location>
</feature>
<evidence type="ECO:0000256" key="3">
    <source>
        <dbReference type="ARBA" id="ARBA00022989"/>
    </source>
</evidence>
<comment type="similarity">
    <text evidence="5">Belongs to the ligand-gated ion channel (TC 1.A.9) family.</text>
</comment>
<proteinExistence type="inferred from homology"/>
<keyword evidence="5" id="KW-0813">Transport</keyword>
<dbReference type="GO" id="GO:0004888">
    <property type="term" value="F:transmembrane signaling receptor activity"/>
    <property type="evidence" value="ECO:0007669"/>
    <property type="project" value="InterPro"/>
</dbReference>
<dbReference type="OrthoDB" id="5975154at2759"/>
<dbReference type="GO" id="GO:0005230">
    <property type="term" value="F:extracellular ligand-gated monoatomic ion channel activity"/>
    <property type="evidence" value="ECO:0007669"/>
    <property type="project" value="InterPro"/>
</dbReference>
<feature type="domain" description="Neurotransmitter-gated ion-channel transmembrane" evidence="7">
    <location>
        <begin position="247"/>
        <end position="489"/>
    </location>
</feature>
<dbReference type="PRINTS" id="PR00252">
    <property type="entry name" value="NRIONCHANNEL"/>
</dbReference>
<dbReference type="Pfam" id="PF02932">
    <property type="entry name" value="Neur_chan_memb"/>
    <property type="match status" value="1"/>
</dbReference>
<dbReference type="FunFam" id="2.70.170.10:FF:000030">
    <property type="entry name" value="AcetylCholine Receptor"/>
    <property type="match status" value="1"/>
</dbReference>
<dbReference type="InterPro" id="IPR036719">
    <property type="entry name" value="Neuro-gated_channel_TM_sf"/>
</dbReference>
<feature type="domain" description="Neurotransmitter-gated ion-channel ligand-binding" evidence="6">
    <location>
        <begin position="37"/>
        <end position="240"/>
    </location>
</feature>
<evidence type="ECO:0000259" key="6">
    <source>
        <dbReference type="Pfam" id="PF02931"/>
    </source>
</evidence>
<dbReference type="GeneID" id="106178637"/>
<dbReference type="AlphaFoldDB" id="A0A1S3K4A6"/>
<dbReference type="PROSITE" id="PS51257">
    <property type="entry name" value="PROKAR_LIPOPROTEIN"/>
    <property type="match status" value="1"/>
</dbReference>
<dbReference type="CDD" id="cd18997">
    <property type="entry name" value="LGIC_ECD_nAChR"/>
    <property type="match status" value="1"/>
</dbReference>
<feature type="transmembrane region" description="Helical" evidence="5">
    <location>
        <begin position="302"/>
        <end position="324"/>
    </location>
</feature>
<dbReference type="GO" id="GO:0016020">
    <property type="term" value="C:membrane"/>
    <property type="evidence" value="ECO:0007669"/>
    <property type="project" value="UniProtKB-SubCell"/>
</dbReference>
<evidence type="ECO:0000313" key="9">
    <source>
        <dbReference type="RefSeq" id="XP_013417357.1"/>
    </source>
</evidence>
<protein>
    <submittedName>
        <fullName evidence="9">Neuronal acetylcholine receptor subunit alpha-9</fullName>
    </submittedName>
</protein>
<dbReference type="InterPro" id="IPR006202">
    <property type="entry name" value="Neur_chan_lig-bd"/>
</dbReference>
<keyword evidence="9" id="KW-0675">Receptor</keyword>
<gene>
    <name evidence="9" type="primary">LOC106178637</name>
</gene>
<dbReference type="STRING" id="7574.A0A1S3K4A6"/>
<evidence type="ECO:0000256" key="2">
    <source>
        <dbReference type="ARBA" id="ARBA00022692"/>
    </source>
</evidence>